<sequence length="432" mass="50377">MPTSSQPLFYETSKCVALYLDQNIRLQLLLRCPSFRSIHKNQVLRIRQLKLRPDNFEINGTAYKLGILRRYTNGEAPEEIRHSNNAGGFQHDMDRYGIPISNEVVNETDAEIVERLEQRLQLPGVYHARRFIEIIEILEEIQPRILQYNMRMNNEVPPFTHYLQLTMTTGTEQKVERVEYSKTLNEVKDYILHRFFGLNSRKVQVQTLKIGPNGFEDMEEPISNLALQVFSHIGKEFLEMSRLAVSGNVVNVLANLKEVINMAPPLLEFKLAYQPIPDDAIVESAELLNIAKRSSLRILSGRLNYHIHLHACFIDNEDLMFMMNEWNNNKSRAIRYYSIGFSQKLELKRFLNMFKNVPGAERGEIEEIRPTEFPDCIVIPLKNDTELNVFCQETEDEVEKYCKKEYSLQQIYWKVVKIKVQPRGFADVLGPF</sequence>
<protein>
    <recommendedName>
        <fullName evidence="3">DUF38 domain-containing protein</fullName>
    </recommendedName>
</protein>
<dbReference type="InParanoid" id="E3MPQ5"/>
<gene>
    <name evidence="1" type="ORF">CRE_12066</name>
</gene>
<evidence type="ECO:0000313" key="1">
    <source>
        <dbReference type="EMBL" id="EFP06744.1"/>
    </source>
</evidence>
<keyword evidence="2" id="KW-1185">Reference proteome</keyword>
<dbReference type="eggNOG" id="ENOG502R8R9">
    <property type="taxonomic scope" value="Eukaryota"/>
</dbReference>
<dbReference type="Proteomes" id="UP000008281">
    <property type="component" value="Unassembled WGS sequence"/>
</dbReference>
<dbReference type="AlphaFoldDB" id="E3MPQ5"/>
<name>E3MPQ5_CAERE</name>
<dbReference type="EMBL" id="DS268464">
    <property type="protein sequence ID" value="EFP06744.1"/>
    <property type="molecule type" value="Genomic_DNA"/>
</dbReference>
<dbReference type="InterPro" id="IPR021942">
    <property type="entry name" value="DUF3557"/>
</dbReference>
<evidence type="ECO:0008006" key="3">
    <source>
        <dbReference type="Google" id="ProtNLM"/>
    </source>
</evidence>
<proteinExistence type="predicted"/>
<accession>E3MPQ5</accession>
<dbReference type="OrthoDB" id="5879331at2759"/>
<dbReference type="PANTHER" id="PTHR31379:SF1">
    <property type="entry name" value="F-BOX C PROTEIN-RELATED"/>
    <property type="match status" value="1"/>
</dbReference>
<organism evidence="2">
    <name type="scientific">Caenorhabditis remanei</name>
    <name type="common">Caenorhabditis vulgaris</name>
    <dbReference type="NCBI Taxonomy" id="31234"/>
    <lineage>
        <taxon>Eukaryota</taxon>
        <taxon>Metazoa</taxon>
        <taxon>Ecdysozoa</taxon>
        <taxon>Nematoda</taxon>
        <taxon>Chromadorea</taxon>
        <taxon>Rhabditida</taxon>
        <taxon>Rhabditina</taxon>
        <taxon>Rhabditomorpha</taxon>
        <taxon>Rhabditoidea</taxon>
        <taxon>Rhabditidae</taxon>
        <taxon>Peloderinae</taxon>
        <taxon>Caenorhabditis</taxon>
    </lineage>
</organism>
<reference evidence="1" key="1">
    <citation type="submission" date="2007-07" db="EMBL/GenBank/DDBJ databases">
        <title>PCAP assembly of the Caenorhabditis remanei genome.</title>
        <authorList>
            <consortium name="The Caenorhabditis remanei Sequencing Consortium"/>
            <person name="Wilson R.K."/>
        </authorList>
    </citation>
    <scope>NUCLEOTIDE SEQUENCE [LARGE SCALE GENOMIC DNA]</scope>
    <source>
        <strain evidence="1">PB4641</strain>
    </source>
</reference>
<dbReference type="PANTHER" id="PTHR31379">
    <property type="entry name" value="F-BOX C PROTEIN-RELATED-RELATED"/>
    <property type="match status" value="1"/>
</dbReference>
<evidence type="ECO:0000313" key="2">
    <source>
        <dbReference type="Proteomes" id="UP000008281"/>
    </source>
</evidence>
<dbReference type="HOGENOM" id="CLU_042576_0_1_1"/>
<dbReference type="OMA" id="INMAPPL"/>